<dbReference type="Pfam" id="PF11751">
    <property type="entry name" value="PorP_SprF"/>
    <property type="match status" value="1"/>
</dbReference>
<reference evidence="1 2" key="1">
    <citation type="journal article" date="2022" name="Int. J. Syst. Evol. Microbiol.">
        <title>Flavobacterium ammonificans sp. nov. and Flavobacterium ammoniigenes sp. nov., ammonifying bacteria isolated from surface river water.</title>
        <authorList>
            <person name="Watanabe K."/>
            <person name="Kitamura T."/>
            <person name="Ogata Y."/>
            <person name="Shindo C."/>
            <person name="Suda W."/>
        </authorList>
    </citation>
    <scope>NUCLEOTIDE SEQUENCE [LARGE SCALE GENOMIC DNA]</scope>
    <source>
        <strain evidence="1 2">GENT5</strain>
    </source>
</reference>
<evidence type="ECO:0000313" key="1">
    <source>
        <dbReference type="EMBL" id="BDB54212.1"/>
    </source>
</evidence>
<reference evidence="1 2" key="2">
    <citation type="journal article" date="2022" name="Microorganisms">
        <title>Complete Genome Sequences of Two Flavobacterium ammonificans Strains and a Flavobacterium ammoniigenes Strain of Ammonifying Bacterioplankton Isolated from Surface River Water.</title>
        <authorList>
            <person name="Suda W."/>
            <person name="Ogata Y."/>
            <person name="Shindo C."/>
            <person name="Watanabe K."/>
        </authorList>
    </citation>
    <scope>NUCLEOTIDE SEQUENCE [LARGE SCALE GENOMIC DNA]</scope>
    <source>
        <strain evidence="1 2">GENT5</strain>
    </source>
</reference>
<name>A0ABM7V3W2_9FLAO</name>
<proteinExistence type="predicted"/>
<protein>
    <submittedName>
        <fullName evidence="1">Membrane protein</fullName>
    </submittedName>
</protein>
<dbReference type="NCBIfam" id="TIGR03519">
    <property type="entry name" value="T9SS_PorP_fam"/>
    <property type="match status" value="1"/>
</dbReference>
<evidence type="ECO:0000313" key="2">
    <source>
        <dbReference type="Proteomes" id="UP001319867"/>
    </source>
</evidence>
<keyword evidence="2" id="KW-1185">Reference proteome</keyword>
<organism evidence="1 2">
    <name type="scientific">Flavobacterium ammoniigenes</name>
    <dbReference type="NCBI Taxonomy" id="1751095"/>
    <lineage>
        <taxon>Bacteria</taxon>
        <taxon>Pseudomonadati</taxon>
        <taxon>Bacteroidota</taxon>
        <taxon>Flavobacteriia</taxon>
        <taxon>Flavobacteriales</taxon>
        <taxon>Flavobacteriaceae</taxon>
        <taxon>Flavobacterium</taxon>
    </lineage>
</organism>
<dbReference type="InterPro" id="IPR019861">
    <property type="entry name" value="PorP/SprF_Bacteroidetes"/>
</dbReference>
<gene>
    <name evidence="1" type="primary">sprF</name>
    <name evidence="1" type="ORF">GENT5_05170</name>
</gene>
<dbReference type="Proteomes" id="UP001319867">
    <property type="component" value="Chromosome"/>
</dbReference>
<dbReference type="EMBL" id="AP025184">
    <property type="protein sequence ID" value="BDB54212.1"/>
    <property type="molecule type" value="Genomic_DNA"/>
</dbReference>
<accession>A0ABM7V3W2</accession>
<sequence>MSDNPFVLSPTFAGIGDNLRLRVNGLTQWVGIKDAPKTQSLFTDFRINNRSGIGFSFFNDSNGNTFQMGAKLTFAHHIILDYSTKQYLSFGLSYHINRFIIDINQFETTYEIPSIDPSINDNRTTFNSNFDVGLLYRNRAFYWSVIKTNLLPSTRTNNLNSKPSLSINYQLYLGYLIKNNSNVEIEPSIYYQLFSELHPSTTDFNIKFRRHATFGNYYWGGIGYRFTNNQLFKPFTISPMVGFKKANFYFGYSYQVDLNPFAAYNSGTHMLTLGFDFSQGSSNCVCTQN</sequence>